<feature type="domain" description="Importin N-terminal" evidence="13">
    <location>
        <begin position="21"/>
        <end position="101"/>
    </location>
</feature>
<accession>A0A5C2SHC2</accession>
<dbReference type="InterPro" id="IPR011989">
    <property type="entry name" value="ARM-like"/>
</dbReference>
<keyword evidence="15" id="KW-1185">Reference proteome</keyword>
<dbReference type="InterPro" id="IPR021133">
    <property type="entry name" value="HEAT_type_2"/>
</dbReference>
<dbReference type="OrthoDB" id="10263328at2759"/>
<dbReference type="Gene3D" id="1.25.10.10">
    <property type="entry name" value="Leucine-rich Repeat Variant"/>
    <property type="match status" value="1"/>
</dbReference>
<dbReference type="Pfam" id="PF13513">
    <property type="entry name" value="HEAT_EZ"/>
    <property type="match status" value="1"/>
</dbReference>
<feature type="compositionally biased region" description="Polar residues" evidence="12">
    <location>
        <begin position="1"/>
        <end position="12"/>
    </location>
</feature>
<comment type="similarity">
    <text evidence="3">Belongs to the importin beta family. Importin beta-1 subfamily.</text>
</comment>
<feature type="region of interest" description="Disordered" evidence="12">
    <location>
        <begin position="1"/>
        <end position="22"/>
    </location>
</feature>
<evidence type="ECO:0000256" key="12">
    <source>
        <dbReference type="SAM" id="MobiDB-lite"/>
    </source>
</evidence>
<feature type="repeat" description="HEAT" evidence="11">
    <location>
        <begin position="411"/>
        <end position="448"/>
    </location>
</feature>
<dbReference type="GO" id="GO:0005635">
    <property type="term" value="C:nuclear envelope"/>
    <property type="evidence" value="ECO:0007669"/>
    <property type="project" value="UniProtKB-SubCell"/>
</dbReference>
<keyword evidence="6" id="KW-0677">Repeat</keyword>
<dbReference type="InterPro" id="IPR000225">
    <property type="entry name" value="Armadillo"/>
</dbReference>
<sequence>MNATELLANTLSPDAHTRDDATQKLETASRENYPAYMAMLSTELVNEASPTHVRNAAGLALKNTLSARELARQTEYANRWLALDDATKNKVKQDALMALASPTGKVGTVAAQVVSAIASVELPNGQWMDVIGLLLGFVSDPSNNSLRVATLQAIGFICESLQDKPDILSMRSNEILTAVIHGARKEEPSQEVQLAAIHALLNSLEFVRENFEREGERNYIMQVVCEATQNANTDVQVGAFECLVKIMSLYYDKMGYYMERALFGLTVMGMKHSEEKIAHQAIEFWSTVCELETDLAWEASEANEYGEVPENESKYFAKVALPEIVPVLLDLLTHQDEDDDEDEWTVAKAAATCVGLLATAVQDTIVPAVIPFIEANIRNSDWHLREAAVITFGSILDGPDPNVLSPLVNQALPILIDMMGDQNPQVKDTVAWTLGRICDLLVQTIQPDVHLHPLISALVGGLNDNARIAGNCCWGLMNLADQLGYVEGGDEAFANPSPLSPYYEGIVQALLRATETATSEGQHRTTAYEAINSLVTHATADTIPVVQQIVVTILMRMEQLLSMQNQIVGADDRNNWNDLMASFCSVITCVVQKLRDGIQPMADRIMTLTLQLINAAGKTSWLVEDAFTVIGSLARALGPAFGPYIPAFLPLLYPALKAHEDTALCMVAVGIIGDIATALGDQTAQYCNAFVGVLLENLQSDVLNRNVKISILSCFGDLAVAIGPAFEPYLAATTAVLRQAGAVQPNPLDIDLIEYVSLLREGILEAYTGIVNAFKDTPKVDALLPHVPAMLELVQRCLVDSERTESTIRLSVGLVGDLADAFPNGQIKQFLLVDWLANELRMKGRMAPETKKMIRWARESVKRATA</sequence>
<dbReference type="PROSITE" id="PS50077">
    <property type="entry name" value="HEAT_REPEAT"/>
    <property type="match status" value="1"/>
</dbReference>
<dbReference type="PROSITE" id="PS50166">
    <property type="entry name" value="IMPORTIN_B_NT"/>
    <property type="match status" value="1"/>
</dbReference>
<dbReference type="Proteomes" id="UP000313359">
    <property type="component" value="Unassembled WGS sequence"/>
</dbReference>
<evidence type="ECO:0000256" key="9">
    <source>
        <dbReference type="ARBA" id="ARBA00079884"/>
    </source>
</evidence>
<dbReference type="SUPFAM" id="SSF48371">
    <property type="entry name" value="ARM repeat"/>
    <property type="match status" value="1"/>
</dbReference>
<dbReference type="GO" id="GO:0031267">
    <property type="term" value="F:small GTPase binding"/>
    <property type="evidence" value="ECO:0007669"/>
    <property type="project" value="InterPro"/>
</dbReference>
<dbReference type="FunFam" id="1.25.10.10:FF:000027">
    <property type="entry name" value="Importin subunit beta-1"/>
    <property type="match status" value="1"/>
</dbReference>
<proteinExistence type="inferred from homology"/>
<evidence type="ECO:0000256" key="1">
    <source>
        <dbReference type="ARBA" id="ARBA00004259"/>
    </source>
</evidence>
<dbReference type="Pfam" id="PF25574">
    <property type="entry name" value="TPR_IMB1"/>
    <property type="match status" value="1"/>
</dbReference>
<dbReference type="GO" id="GO:0005737">
    <property type="term" value="C:cytoplasm"/>
    <property type="evidence" value="ECO:0007669"/>
    <property type="project" value="UniProtKB-SubCell"/>
</dbReference>
<evidence type="ECO:0000256" key="2">
    <source>
        <dbReference type="ARBA" id="ARBA00004496"/>
    </source>
</evidence>
<evidence type="ECO:0000256" key="3">
    <source>
        <dbReference type="ARBA" id="ARBA00010907"/>
    </source>
</evidence>
<evidence type="ECO:0000313" key="14">
    <source>
        <dbReference type="EMBL" id="RPD60736.1"/>
    </source>
</evidence>
<dbReference type="InterPro" id="IPR058584">
    <property type="entry name" value="IMB1_TNPO1-like_TPR"/>
</dbReference>
<evidence type="ECO:0000256" key="8">
    <source>
        <dbReference type="ARBA" id="ARBA00023242"/>
    </source>
</evidence>
<evidence type="ECO:0000256" key="10">
    <source>
        <dbReference type="ARBA" id="ARBA00083566"/>
    </source>
</evidence>
<keyword evidence="4" id="KW-0813">Transport</keyword>
<evidence type="ECO:0000256" key="11">
    <source>
        <dbReference type="PROSITE-ProRule" id="PRU00103"/>
    </source>
</evidence>
<evidence type="ECO:0000259" key="13">
    <source>
        <dbReference type="PROSITE" id="PS50166"/>
    </source>
</evidence>
<evidence type="ECO:0000256" key="4">
    <source>
        <dbReference type="ARBA" id="ARBA00022448"/>
    </source>
</evidence>
<dbReference type="InterPro" id="IPR040122">
    <property type="entry name" value="Importin_beta"/>
</dbReference>
<name>A0A5C2SHC2_9APHY</name>
<dbReference type="STRING" id="1328759.A0A5C2SHC2"/>
<dbReference type="Pfam" id="PF03810">
    <property type="entry name" value="IBN_N"/>
    <property type="match status" value="1"/>
</dbReference>
<dbReference type="SMART" id="SM00913">
    <property type="entry name" value="IBN_N"/>
    <property type="match status" value="1"/>
</dbReference>
<evidence type="ECO:0000256" key="5">
    <source>
        <dbReference type="ARBA" id="ARBA00022490"/>
    </source>
</evidence>
<comment type="subcellular location">
    <subcellularLocation>
        <location evidence="2">Cytoplasm</location>
    </subcellularLocation>
    <subcellularLocation>
        <location evidence="1">Nucleus envelope</location>
    </subcellularLocation>
</comment>
<dbReference type="PANTHER" id="PTHR10527">
    <property type="entry name" value="IMPORTIN BETA"/>
    <property type="match status" value="1"/>
</dbReference>
<organism evidence="14 15">
    <name type="scientific">Lentinus tigrinus ALCF2SS1-6</name>
    <dbReference type="NCBI Taxonomy" id="1328759"/>
    <lineage>
        <taxon>Eukaryota</taxon>
        <taxon>Fungi</taxon>
        <taxon>Dikarya</taxon>
        <taxon>Basidiomycota</taxon>
        <taxon>Agaricomycotina</taxon>
        <taxon>Agaricomycetes</taxon>
        <taxon>Polyporales</taxon>
        <taxon>Polyporaceae</taxon>
        <taxon>Lentinus</taxon>
    </lineage>
</organism>
<dbReference type="AlphaFoldDB" id="A0A5C2SHC2"/>
<keyword evidence="7" id="KW-0653">Protein transport</keyword>
<evidence type="ECO:0000256" key="6">
    <source>
        <dbReference type="ARBA" id="ARBA00022737"/>
    </source>
</evidence>
<dbReference type="EMBL" id="ML122264">
    <property type="protein sequence ID" value="RPD60736.1"/>
    <property type="molecule type" value="Genomic_DNA"/>
</dbReference>
<dbReference type="InterPro" id="IPR016024">
    <property type="entry name" value="ARM-type_fold"/>
</dbReference>
<dbReference type="InterPro" id="IPR001494">
    <property type="entry name" value="Importin-beta_N"/>
</dbReference>
<protein>
    <recommendedName>
        <fullName evidence="9">Importin-95</fullName>
    </recommendedName>
    <alternativeName>
        <fullName evidence="10">Karyopherin-95</fullName>
    </alternativeName>
</protein>
<evidence type="ECO:0000256" key="7">
    <source>
        <dbReference type="ARBA" id="ARBA00022927"/>
    </source>
</evidence>
<gene>
    <name evidence="14" type="ORF">L227DRAFT_585888</name>
</gene>
<keyword evidence="5" id="KW-0963">Cytoplasm</keyword>
<keyword evidence="8" id="KW-0539">Nucleus</keyword>
<reference evidence="14" key="1">
    <citation type="journal article" date="2018" name="Genome Biol. Evol.">
        <title>Genomics and development of Lentinus tigrinus, a white-rot wood-decaying mushroom with dimorphic fruiting bodies.</title>
        <authorList>
            <person name="Wu B."/>
            <person name="Xu Z."/>
            <person name="Knudson A."/>
            <person name="Carlson A."/>
            <person name="Chen N."/>
            <person name="Kovaka S."/>
            <person name="LaButti K."/>
            <person name="Lipzen A."/>
            <person name="Pennachio C."/>
            <person name="Riley R."/>
            <person name="Schakwitz W."/>
            <person name="Umezawa K."/>
            <person name="Ohm R.A."/>
            <person name="Grigoriev I.V."/>
            <person name="Nagy L.G."/>
            <person name="Gibbons J."/>
            <person name="Hibbett D."/>
        </authorList>
    </citation>
    <scope>NUCLEOTIDE SEQUENCE [LARGE SCALE GENOMIC DNA]</scope>
    <source>
        <strain evidence="14">ALCF2SS1-6</strain>
    </source>
</reference>
<dbReference type="GO" id="GO:0006606">
    <property type="term" value="P:protein import into nucleus"/>
    <property type="evidence" value="ECO:0007669"/>
    <property type="project" value="InterPro"/>
</dbReference>
<dbReference type="SMART" id="SM00185">
    <property type="entry name" value="ARM"/>
    <property type="match status" value="2"/>
</dbReference>
<evidence type="ECO:0000313" key="15">
    <source>
        <dbReference type="Proteomes" id="UP000313359"/>
    </source>
</evidence>